<comment type="similarity">
    <text evidence="7">Belongs to the QueC family.</text>
</comment>
<evidence type="ECO:0000256" key="6">
    <source>
        <dbReference type="ARBA" id="ARBA00022840"/>
    </source>
</evidence>
<proteinExistence type="inferred from homology"/>
<comment type="caution">
    <text evidence="10">The sequence shown here is derived from an EMBL/GenBank/DDBJ whole genome shotgun (WGS) entry which is preliminary data.</text>
</comment>
<protein>
    <recommendedName>
        <fullName evidence="8">7-cyano-7-deazaguanine synthase</fullName>
        <ecNumber evidence="8">6.3.4.20</ecNumber>
    </recommendedName>
</protein>
<evidence type="ECO:0000313" key="11">
    <source>
        <dbReference type="Proteomes" id="UP000177187"/>
    </source>
</evidence>
<evidence type="ECO:0000256" key="2">
    <source>
        <dbReference type="ARBA" id="ARBA00022598"/>
    </source>
</evidence>
<dbReference type="PANTHER" id="PTHR42914">
    <property type="entry name" value="7-CYANO-7-DEAZAGUANINE SYNTHASE"/>
    <property type="match status" value="1"/>
</dbReference>
<dbReference type="Gene3D" id="3.40.50.620">
    <property type="entry name" value="HUPs"/>
    <property type="match status" value="1"/>
</dbReference>
<dbReference type="GO" id="GO:0005524">
    <property type="term" value="F:ATP binding"/>
    <property type="evidence" value="ECO:0007669"/>
    <property type="project" value="UniProtKB-KW"/>
</dbReference>
<evidence type="ECO:0000256" key="3">
    <source>
        <dbReference type="ARBA" id="ARBA00022723"/>
    </source>
</evidence>
<dbReference type="PIRSF" id="PIRSF006293">
    <property type="entry name" value="ExsB"/>
    <property type="match status" value="1"/>
</dbReference>
<keyword evidence="2" id="KW-0436">Ligase</keyword>
<keyword evidence="6" id="KW-0067">ATP-binding</keyword>
<accession>A0A1F5FF46</accession>
<reference evidence="10 11" key="1">
    <citation type="journal article" date="2016" name="Nat. Commun.">
        <title>Thousands of microbial genomes shed light on interconnected biogeochemical processes in an aquifer system.</title>
        <authorList>
            <person name="Anantharaman K."/>
            <person name="Brown C.T."/>
            <person name="Hug L.A."/>
            <person name="Sharon I."/>
            <person name="Castelle C.J."/>
            <person name="Probst A.J."/>
            <person name="Thomas B.C."/>
            <person name="Singh A."/>
            <person name="Wilkins M.J."/>
            <person name="Karaoz U."/>
            <person name="Brodie E.L."/>
            <person name="Williams K.H."/>
            <person name="Hubbard S.S."/>
            <person name="Banfield J.F."/>
        </authorList>
    </citation>
    <scope>NUCLEOTIDE SEQUENCE [LARGE SCALE GENOMIC DNA]</scope>
</reference>
<evidence type="ECO:0000256" key="8">
    <source>
        <dbReference type="ARBA" id="ARBA00039149"/>
    </source>
</evidence>
<comment type="pathway">
    <text evidence="1">Purine metabolism; 7-cyano-7-deazaguanine biosynthesis.</text>
</comment>
<evidence type="ECO:0000256" key="4">
    <source>
        <dbReference type="ARBA" id="ARBA00022741"/>
    </source>
</evidence>
<dbReference type="InterPro" id="IPR018317">
    <property type="entry name" value="QueC"/>
</dbReference>
<keyword evidence="4" id="KW-0547">Nucleotide-binding</keyword>
<dbReference type="EC" id="6.3.4.20" evidence="8"/>
<name>A0A1F5FF46_9BACT</name>
<evidence type="ECO:0000256" key="5">
    <source>
        <dbReference type="ARBA" id="ARBA00022833"/>
    </source>
</evidence>
<dbReference type="Proteomes" id="UP000177187">
    <property type="component" value="Unassembled WGS sequence"/>
</dbReference>
<comment type="catalytic activity">
    <reaction evidence="9">
        <text>7-carboxy-7-carbaguanine + NH4(+) + 2 ATP = 7-cyano-7-carbaguanine + 2 AMP + 2 diphosphate + 2 H(+)</text>
        <dbReference type="Rhea" id="RHEA:27982"/>
        <dbReference type="ChEBI" id="CHEBI:15378"/>
        <dbReference type="ChEBI" id="CHEBI:28938"/>
        <dbReference type="ChEBI" id="CHEBI:30616"/>
        <dbReference type="ChEBI" id="CHEBI:33019"/>
        <dbReference type="ChEBI" id="CHEBI:45075"/>
        <dbReference type="ChEBI" id="CHEBI:61036"/>
        <dbReference type="ChEBI" id="CHEBI:456215"/>
        <dbReference type="EC" id="6.3.4.20"/>
    </reaction>
</comment>
<dbReference type="SUPFAM" id="SSF52402">
    <property type="entry name" value="Adenine nucleotide alpha hydrolases-like"/>
    <property type="match status" value="1"/>
</dbReference>
<dbReference type="PANTHER" id="PTHR42914:SF1">
    <property type="entry name" value="7-CYANO-7-DEAZAGUANINE SYNTHASE"/>
    <property type="match status" value="1"/>
</dbReference>
<dbReference type="AlphaFoldDB" id="A0A1F5FF46"/>
<dbReference type="STRING" id="1817816.A2Y64_03775"/>
<evidence type="ECO:0000256" key="7">
    <source>
        <dbReference type="ARBA" id="ARBA00037993"/>
    </source>
</evidence>
<dbReference type="GO" id="GO:0046872">
    <property type="term" value="F:metal ion binding"/>
    <property type="evidence" value="ECO:0007669"/>
    <property type="project" value="UniProtKB-KW"/>
</dbReference>
<sequence length="222" mass="22978">MSGKSLVLLSGGLDSYGAAAELWAGGLLGAALWVDYGQRAAGGERVAAESQAGGLGVHLHTATTDIYRGLPRVGALIAGELEDDAGVERLWVPARNAVLFSLGAAVAESLGIATVAMGLNADEAVDFPDNSPSFLAAADRFLFLATAGRVQAVSPTVQRSKADIVARLLDLGLPLDRIYSCYRPPDARGRMCGRCPSCRRLKEALAANSGARGVDIPDGFAP</sequence>
<evidence type="ECO:0000256" key="1">
    <source>
        <dbReference type="ARBA" id="ARBA00005061"/>
    </source>
</evidence>
<gene>
    <name evidence="10" type="ORF">A2Y64_03775</name>
</gene>
<dbReference type="InterPro" id="IPR014729">
    <property type="entry name" value="Rossmann-like_a/b/a_fold"/>
</dbReference>
<dbReference type="EMBL" id="MFAF01000044">
    <property type="protein sequence ID" value="OGD78216.1"/>
    <property type="molecule type" value="Genomic_DNA"/>
</dbReference>
<evidence type="ECO:0000256" key="9">
    <source>
        <dbReference type="ARBA" id="ARBA00047890"/>
    </source>
</evidence>
<dbReference type="Pfam" id="PF06508">
    <property type="entry name" value="QueC"/>
    <property type="match status" value="1"/>
</dbReference>
<dbReference type="GO" id="GO:0016874">
    <property type="term" value="F:ligase activity"/>
    <property type="evidence" value="ECO:0007669"/>
    <property type="project" value="UniProtKB-KW"/>
</dbReference>
<evidence type="ECO:0000313" key="10">
    <source>
        <dbReference type="EMBL" id="OGD78216.1"/>
    </source>
</evidence>
<organism evidence="10 11">
    <name type="scientific">Candidatus Coatesbacteria bacterium RBG_13_66_14</name>
    <dbReference type="NCBI Taxonomy" id="1817816"/>
    <lineage>
        <taxon>Bacteria</taxon>
        <taxon>Candidatus Coatesiibacteriota</taxon>
    </lineage>
</organism>
<keyword evidence="5" id="KW-0862">Zinc</keyword>
<keyword evidence="3" id="KW-0479">Metal-binding</keyword>